<evidence type="ECO:0000256" key="6">
    <source>
        <dbReference type="ARBA" id="ARBA00023180"/>
    </source>
</evidence>
<accession>A0A8B8ELP6</accession>
<comment type="catalytic activity">
    <reaction evidence="10">
        <text>L-threonyl-[protein] + UDP-N-acetyl-alpha-D-glucosamine = 3-O-(N-acetyl-beta-D-glucosaminyl)-L-threonyl-[protein] + UDP + H(+)</text>
        <dbReference type="Rhea" id="RHEA:48908"/>
        <dbReference type="Rhea" id="RHEA-COMP:11060"/>
        <dbReference type="Rhea" id="RHEA-COMP:12252"/>
        <dbReference type="ChEBI" id="CHEBI:15378"/>
        <dbReference type="ChEBI" id="CHEBI:30013"/>
        <dbReference type="ChEBI" id="CHEBI:57705"/>
        <dbReference type="ChEBI" id="CHEBI:58223"/>
        <dbReference type="ChEBI" id="CHEBI:90840"/>
        <dbReference type="EC" id="2.4.1.255"/>
    </reaction>
</comment>
<dbReference type="RefSeq" id="XP_022340831.1">
    <property type="nucleotide sequence ID" value="XM_022485123.1"/>
</dbReference>
<keyword evidence="2" id="KW-0328">Glycosyltransferase</keyword>
<dbReference type="PANTHER" id="PTHR20961:SF148">
    <property type="entry name" value="EGF DOMAIN-SPECIFIC O-LINKED N-ACETYLGLUCOSAMINE TRANSFERASE"/>
    <property type="match status" value="1"/>
</dbReference>
<evidence type="ECO:0000256" key="2">
    <source>
        <dbReference type="ARBA" id="ARBA00022676"/>
    </source>
</evidence>
<evidence type="ECO:0000313" key="13">
    <source>
        <dbReference type="RefSeq" id="XP_022340831.1"/>
    </source>
</evidence>
<dbReference type="AlphaFoldDB" id="A0A8B8ELP6"/>
<feature type="domain" description="Glycosyltransferase 61 catalytic" evidence="11">
    <location>
        <begin position="271"/>
        <end position="387"/>
    </location>
</feature>
<organism evidence="12 13">
    <name type="scientific">Crassostrea virginica</name>
    <name type="common">Eastern oyster</name>
    <dbReference type="NCBI Taxonomy" id="6565"/>
    <lineage>
        <taxon>Eukaryota</taxon>
        <taxon>Metazoa</taxon>
        <taxon>Spiralia</taxon>
        <taxon>Lophotrochozoa</taxon>
        <taxon>Mollusca</taxon>
        <taxon>Bivalvia</taxon>
        <taxon>Autobranchia</taxon>
        <taxon>Pteriomorphia</taxon>
        <taxon>Ostreida</taxon>
        <taxon>Ostreoidea</taxon>
        <taxon>Ostreidae</taxon>
        <taxon>Crassostrea</taxon>
    </lineage>
</organism>
<reference evidence="13" key="1">
    <citation type="submission" date="2025-08" db="UniProtKB">
        <authorList>
            <consortium name="RefSeq"/>
        </authorList>
    </citation>
    <scope>IDENTIFICATION</scope>
    <source>
        <tissue evidence="13">Whole sample</tissue>
    </source>
</reference>
<dbReference type="OrthoDB" id="529273at2759"/>
<dbReference type="Proteomes" id="UP000694844">
    <property type="component" value="Chromosome 5"/>
</dbReference>
<name>A0A8B8ELP6_CRAVI</name>
<dbReference type="GeneID" id="111135242"/>
<evidence type="ECO:0000256" key="7">
    <source>
        <dbReference type="ARBA" id="ARBA00040944"/>
    </source>
</evidence>
<dbReference type="Pfam" id="PF04577">
    <property type="entry name" value="Glyco_transf_61"/>
    <property type="match status" value="1"/>
</dbReference>
<dbReference type="InterPro" id="IPR049625">
    <property type="entry name" value="Glyco_transf_61_cat"/>
</dbReference>
<dbReference type="InterPro" id="IPR007657">
    <property type="entry name" value="Glycosyltransferase_61"/>
</dbReference>
<evidence type="ECO:0000256" key="8">
    <source>
        <dbReference type="ARBA" id="ARBA00042574"/>
    </source>
</evidence>
<evidence type="ECO:0000313" key="12">
    <source>
        <dbReference type="Proteomes" id="UP000694844"/>
    </source>
</evidence>
<keyword evidence="12" id="KW-1185">Reference proteome</keyword>
<keyword evidence="6" id="KW-0325">Glycoprotein</keyword>
<dbReference type="EC" id="2.4.1.255" evidence="1"/>
<keyword evidence="4" id="KW-0732">Signal</keyword>
<evidence type="ECO:0000256" key="9">
    <source>
        <dbReference type="ARBA" id="ARBA00048317"/>
    </source>
</evidence>
<evidence type="ECO:0000256" key="5">
    <source>
        <dbReference type="ARBA" id="ARBA00022824"/>
    </source>
</evidence>
<evidence type="ECO:0000256" key="4">
    <source>
        <dbReference type="ARBA" id="ARBA00022729"/>
    </source>
</evidence>
<dbReference type="GO" id="GO:0097363">
    <property type="term" value="F:protein O-acetylglucosaminyltransferase activity"/>
    <property type="evidence" value="ECO:0007669"/>
    <property type="project" value="UniProtKB-EC"/>
</dbReference>
<protein>
    <recommendedName>
        <fullName evidence="7">EGF domain-specific O-linked N-acetylglucosamine transferase</fullName>
        <ecNumber evidence="1">2.4.1.255</ecNumber>
    </recommendedName>
    <alternativeName>
        <fullName evidence="8">Extracellular O-linked N-acetylglucosamine transferase</fullName>
    </alternativeName>
</protein>
<evidence type="ECO:0000256" key="10">
    <source>
        <dbReference type="ARBA" id="ARBA00049432"/>
    </source>
</evidence>
<dbReference type="PANTHER" id="PTHR20961">
    <property type="entry name" value="GLYCOSYLTRANSFERASE"/>
    <property type="match status" value="1"/>
</dbReference>
<comment type="catalytic activity">
    <reaction evidence="9">
        <text>L-seryl-[protein] + UDP-N-acetyl-alpha-D-glucosamine = 3-O-(N-acetyl-beta-D-glucosaminyl)-L-seryl-[protein] + UDP + H(+)</text>
        <dbReference type="Rhea" id="RHEA:48904"/>
        <dbReference type="Rhea" id="RHEA-COMP:9863"/>
        <dbReference type="Rhea" id="RHEA-COMP:12251"/>
        <dbReference type="ChEBI" id="CHEBI:15378"/>
        <dbReference type="ChEBI" id="CHEBI:29999"/>
        <dbReference type="ChEBI" id="CHEBI:57705"/>
        <dbReference type="ChEBI" id="CHEBI:58223"/>
        <dbReference type="ChEBI" id="CHEBI:90838"/>
        <dbReference type="EC" id="2.4.1.255"/>
    </reaction>
</comment>
<dbReference type="KEGG" id="cvn:111135242"/>
<gene>
    <name evidence="13" type="primary">LOC111135242</name>
</gene>
<sequence>MKQRWKCFMTLLFFLYLIIIYLTHTQLYEGGDYNLVLKAEHAHRAILKTKPRHSDETVFNNHTSITPYDETFKAWSKSRQSFCDDRFVGFDHLFAILQNVSLDPVLGIGPRGGEPIESVLNRPEKQEFLVLKQGYFQINCKDDDAFKYRFEPDDHLAHWRSVMRPGLAPVSRERMRNVTVAVTRYEYANLYHTMTDWYNTFLMLLFFNVKNLAADILFIDGHPEGGLDSTWSTLFGKFVRVGQLKTAQLFWTMIWNIQGYKSPMYHHQLPSIPHIESFRLFFLRKHNISFVKELNCDGLNITFLWRRDYVAHPRNPKGTVSRKVKNEKEIEDSIHSFYPNHSIHSLRTENMSMHDQLSAIVQTDVLIGMHGAGLTLALFLPRHAGLIELYPKYWSKDNVHFKAIARWRRLHYLNWQNVMEMNEHPNHFTYLDPSVIKKMLSETITQMCKSKDRTG</sequence>
<keyword evidence="5" id="KW-0256">Endoplasmic reticulum</keyword>
<evidence type="ECO:0000259" key="11">
    <source>
        <dbReference type="Pfam" id="PF04577"/>
    </source>
</evidence>
<evidence type="ECO:0000256" key="1">
    <source>
        <dbReference type="ARBA" id="ARBA00011970"/>
    </source>
</evidence>
<evidence type="ECO:0000256" key="3">
    <source>
        <dbReference type="ARBA" id="ARBA00022679"/>
    </source>
</evidence>
<proteinExistence type="predicted"/>
<keyword evidence="3" id="KW-0808">Transferase</keyword>